<proteinExistence type="predicted"/>
<dbReference type="Pfam" id="PF18145">
    <property type="entry name" value="SAVED"/>
    <property type="match status" value="1"/>
</dbReference>
<sequence>MIGQWLGVNGYLEWIRANRSSRNIHLSGHRRISSSLAIGFVFSAVSGFVIDAEQRDGEIWATNDYSNVNTPDYQINKELNEFPGGDELILTIGLTRDSIADEVSMHLHKQDLNNFPKLHLYSDAPITSAAQANLVVNKLKKELKSVLVKTKVTKVHLFYAGPGYLALLLGHRWNGLPILQCYEWVNTGQYVPTCTIRGY</sequence>
<protein>
    <recommendedName>
        <fullName evidence="1">SMODS-associated and fused to various effectors domain-containing protein</fullName>
    </recommendedName>
</protein>
<evidence type="ECO:0000259" key="1">
    <source>
        <dbReference type="Pfam" id="PF18145"/>
    </source>
</evidence>
<organism evidence="2 3">
    <name type="scientific">Virgibacillus oceani</name>
    <dbReference type="NCBI Taxonomy" id="1479511"/>
    <lineage>
        <taxon>Bacteria</taxon>
        <taxon>Bacillati</taxon>
        <taxon>Bacillota</taxon>
        <taxon>Bacilli</taxon>
        <taxon>Bacillales</taxon>
        <taxon>Bacillaceae</taxon>
        <taxon>Virgibacillus</taxon>
    </lineage>
</organism>
<dbReference type="EMBL" id="BMFR01000009">
    <property type="protein sequence ID" value="GGG77598.1"/>
    <property type="molecule type" value="Genomic_DNA"/>
</dbReference>
<dbReference type="Proteomes" id="UP000622860">
    <property type="component" value="Unassembled WGS sequence"/>
</dbReference>
<feature type="domain" description="SMODS-associated and fused to various effectors" evidence="1">
    <location>
        <begin position="13"/>
        <end position="196"/>
    </location>
</feature>
<dbReference type="NCBIfam" id="NF033611">
    <property type="entry name" value="SAVED"/>
    <property type="match status" value="1"/>
</dbReference>
<dbReference type="AlphaFoldDB" id="A0A917M559"/>
<reference evidence="2" key="2">
    <citation type="submission" date="2020-09" db="EMBL/GenBank/DDBJ databases">
        <authorList>
            <person name="Sun Q."/>
            <person name="Zhou Y."/>
        </authorList>
    </citation>
    <scope>NUCLEOTIDE SEQUENCE</scope>
    <source>
        <strain evidence="2">CGMCC 1.12754</strain>
    </source>
</reference>
<comment type="caution">
    <text evidence="2">The sequence shown here is derived from an EMBL/GenBank/DDBJ whole genome shotgun (WGS) entry which is preliminary data.</text>
</comment>
<accession>A0A917M559</accession>
<name>A0A917M559_9BACI</name>
<keyword evidence="3" id="KW-1185">Reference proteome</keyword>
<evidence type="ECO:0000313" key="2">
    <source>
        <dbReference type="EMBL" id="GGG77598.1"/>
    </source>
</evidence>
<dbReference type="InterPro" id="IPR040836">
    <property type="entry name" value="SAVED"/>
</dbReference>
<gene>
    <name evidence="2" type="ORF">GCM10011398_23410</name>
</gene>
<reference evidence="2" key="1">
    <citation type="journal article" date="2014" name="Int. J. Syst. Evol. Microbiol.">
        <title>Complete genome sequence of Corynebacterium casei LMG S-19264T (=DSM 44701T), isolated from a smear-ripened cheese.</title>
        <authorList>
            <consortium name="US DOE Joint Genome Institute (JGI-PGF)"/>
            <person name="Walter F."/>
            <person name="Albersmeier A."/>
            <person name="Kalinowski J."/>
            <person name="Ruckert C."/>
        </authorList>
    </citation>
    <scope>NUCLEOTIDE SEQUENCE</scope>
    <source>
        <strain evidence="2">CGMCC 1.12754</strain>
    </source>
</reference>
<evidence type="ECO:0000313" key="3">
    <source>
        <dbReference type="Proteomes" id="UP000622860"/>
    </source>
</evidence>